<organism evidence="3">
    <name type="scientific">Caenorhabditis remanei</name>
    <name type="common">Caenorhabditis vulgaris</name>
    <dbReference type="NCBI Taxonomy" id="31234"/>
    <lineage>
        <taxon>Eukaryota</taxon>
        <taxon>Metazoa</taxon>
        <taxon>Ecdysozoa</taxon>
        <taxon>Nematoda</taxon>
        <taxon>Chromadorea</taxon>
        <taxon>Rhabditida</taxon>
        <taxon>Rhabditina</taxon>
        <taxon>Rhabditomorpha</taxon>
        <taxon>Rhabditoidea</taxon>
        <taxon>Rhabditidae</taxon>
        <taxon>Peloderinae</taxon>
        <taxon>Caenorhabditis</taxon>
    </lineage>
</organism>
<dbReference type="InterPro" id="IPR036065">
    <property type="entry name" value="BolA-like_sf"/>
</dbReference>
<dbReference type="PIRSF" id="PIRSF003113">
    <property type="entry name" value="BolA"/>
    <property type="match status" value="1"/>
</dbReference>
<reference evidence="2" key="1">
    <citation type="submission" date="2007-07" db="EMBL/GenBank/DDBJ databases">
        <title>PCAP assembly of the Caenorhabditis remanei genome.</title>
        <authorList>
            <consortium name="The Caenorhabditis remanei Sequencing Consortium"/>
            <person name="Wilson R.K."/>
        </authorList>
    </citation>
    <scope>NUCLEOTIDE SEQUENCE [LARGE SCALE GENOMIC DNA]</scope>
    <source>
        <strain evidence="2">PB4641</strain>
    </source>
</reference>
<dbReference type="EMBL" id="DS268419">
    <property type="protein sequence ID" value="EFO86688.1"/>
    <property type="molecule type" value="Genomic_DNA"/>
</dbReference>
<dbReference type="PANTHER" id="PTHR12735:SF27">
    <property type="entry name" value="BOLA-LIKE PROTEIN 2"/>
    <property type="match status" value="1"/>
</dbReference>
<dbReference type="Gene3D" id="3.30.300.90">
    <property type="entry name" value="BolA-like"/>
    <property type="match status" value="1"/>
</dbReference>
<dbReference type="OrthoDB" id="4983at2759"/>
<dbReference type="GO" id="GO:0005829">
    <property type="term" value="C:cytosol"/>
    <property type="evidence" value="ECO:0007669"/>
    <property type="project" value="TreeGrafter"/>
</dbReference>
<dbReference type="eggNOG" id="KOG3348">
    <property type="taxonomic scope" value="Eukaryota"/>
</dbReference>
<dbReference type="FunCoup" id="E3LYK2">
    <property type="interactions" value="376"/>
</dbReference>
<dbReference type="GO" id="GO:0005634">
    <property type="term" value="C:nucleus"/>
    <property type="evidence" value="ECO:0007669"/>
    <property type="project" value="TreeGrafter"/>
</dbReference>
<evidence type="ECO:0000313" key="2">
    <source>
        <dbReference type="EMBL" id="EFO86688.1"/>
    </source>
</evidence>
<dbReference type="STRING" id="31234.E3LYK2"/>
<dbReference type="OMA" id="IMGETHA"/>
<dbReference type="GO" id="GO:0051604">
    <property type="term" value="P:protein maturation"/>
    <property type="evidence" value="ECO:0007669"/>
    <property type="project" value="InterPro"/>
</dbReference>
<dbReference type="AlphaFoldDB" id="E3LYK2"/>
<dbReference type="HOGENOM" id="CLU_109462_4_0_1"/>
<name>E3LYK2_CAERE</name>
<dbReference type="GO" id="GO:0051537">
    <property type="term" value="F:2 iron, 2 sulfur cluster binding"/>
    <property type="evidence" value="ECO:0007669"/>
    <property type="project" value="InterPro"/>
</dbReference>
<dbReference type="SUPFAM" id="SSF82657">
    <property type="entry name" value="BolA-like"/>
    <property type="match status" value="1"/>
</dbReference>
<dbReference type="PANTHER" id="PTHR12735">
    <property type="entry name" value="BOLA-LIKE PROTEIN-RELATED"/>
    <property type="match status" value="1"/>
</dbReference>
<dbReference type="KEGG" id="crq:GCK72_010341"/>
<dbReference type="InterPro" id="IPR002634">
    <property type="entry name" value="BolA"/>
</dbReference>
<sequence length="100" mass="10955">MCSPADRVKELLTNAIKPQKLNVVDESGGCEGFKFRILIISEAFGGKRTLQSHRMVQAALAPIMGETHALTICAYTPEKWSQMTSDDRLNAGCLDLADDN</sequence>
<dbReference type="InterPro" id="IPR045115">
    <property type="entry name" value="BOL2"/>
</dbReference>
<dbReference type="CTD" id="9801066"/>
<accession>E3LYK2</accession>
<keyword evidence="3" id="KW-1185">Reference proteome</keyword>
<dbReference type="Pfam" id="PF01722">
    <property type="entry name" value="BolA"/>
    <property type="match status" value="1"/>
</dbReference>
<dbReference type="GO" id="GO:0006879">
    <property type="term" value="P:intracellular iron ion homeostasis"/>
    <property type="evidence" value="ECO:0007669"/>
    <property type="project" value="InterPro"/>
</dbReference>
<gene>
    <name evidence="2" type="ORF">CRE_04865</name>
</gene>
<proteinExistence type="inferred from homology"/>
<dbReference type="GeneID" id="9801066"/>
<evidence type="ECO:0000313" key="3">
    <source>
        <dbReference type="Proteomes" id="UP000008281"/>
    </source>
</evidence>
<dbReference type="RefSeq" id="XP_003110856.2">
    <property type="nucleotide sequence ID" value="XM_003110808.2"/>
</dbReference>
<comment type="similarity">
    <text evidence="1">Belongs to the BolA/IbaG family.</text>
</comment>
<protein>
    <submittedName>
        <fullName evidence="2">Uncharacterized protein</fullName>
    </submittedName>
</protein>
<dbReference type="InParanoid" id="E3LYK2"/>
<dbReference type="Proteomes" id="UP000008281">
    <property type="component" value="Unassembled WGS sequence"/>
</dbReference>
<evidence type="ECO:0000256" key="1">
    <source>
        <dbReference type="RuleBase" id="RU003860"/>
    </source>
</evidence>